<protein>
    <submittedName>
        <fullName evidence="2">Nucleoid-structuring protein H-NS</fullName>
    </submittedName>
</protein>
<gene>
    <name evidence="2" type="ORF">QXL92_25140</name>
</gene>
<organism evidence="2 3">
    <name type="scientific">Mycobacterium paragordonae</name>
    <dbReference type="NCBI Taxonomy" id="1389713"/>
    <lineage>
        <taxon>Bacteria</taxon>
        <taxon>Bacillati</taxon>
        <taxon>Actinomycetota</taxon>
        <taxon>Actinomycetes</taxon>
        <taxon>Mycobacteriales</taxon>
        <taxon>Mycobacteriaceae</taxon>
        <taxon>Mycobacterium</taxon>
    </lineage>
</organism>
<feature type="compositionally biased region" description="Basic residues" evidence="1">
    <location>
        <begin position="51"/>
        <end position="67"/>
    </location>
</feature>
<name>A0A4R5WL34_9MYCO</name>
<dbReference type="AlphaFoldDB" id="A0A4R5WL34"/>
<feature type="region of interest" description="Disordered" evidence="1">
    <location>
        <begin position="89"/>
        <end position="132"/>
    </location>
</feature>
<evidence type="ECO:0000313" key="3">
    <source>
        <dbReference type="Proteomes" id="UP001229081"/>
    </source>
</evidence>
<evidence type="ECO:0000256" key="1">
    <source>
        <dbReference type="SAM" id="MobiDB-lite"/>
    </source>
</evidence>
<feature type="compositionally biased region" description="Low complexity" evidence="1">
    <location>
        <begin position="16"/>
        <end position="31"/>
    </location>
</feature>
<feature type="compositionally biased region" description="Low complexity" evidence="1">
    <location>
        <begin position="99"/>
        <end position="109"/>
    </location>
</feature>
<accession>A0A4R5WL34</accession>
<dbReference type="EMBL" id="JAUFSA010000001">
    <property type="protein sequence ID" value="MDP7738031.1"/>
    <property type="molecule type" value="Genomic_DNA"/>
</dbReference>
<proteinExistence type="predicted"/>
<dbReference type="RefSeq" id="WP_133437254.1">
    <property type="nucleotide sequence ID" value="NZ_JAUFSA010000001.1"/>
</dbReference>
<dbReference type="Proteomes" id="UP001229081">
    <property type="component" value="Unassembled WGS sequence"/>
</dbReference>
<reference evidence="2" key="1">
    <citation type="submission" date="2023-06" db="EMBL/GenBank/DDBJ databases">
        <title>Identification of two novel mycobacterium reveal diversities and complexities of Mycobacterium gordonae clade.</title>
        <authorList>
            <person name="Matsumoto Y."/>
            <person name="Nakamura S."/>
            <person name="Motooka D."/>
            <person name="Fukushima K."/>
        </authorList>
    </citation>
    <scope>NUCLEOTIDE SEQUENCE</scope>
    <source>
        <strain evidence="2">TY812</strain>
    </source>
</reference>
<feature type="region of interest" description="Disordered" evidence="1">
    <location>
        <begin position="1"/>
        <end position="77"/>
    </location>
</feature>
<evidence type="ECO:0000313" key="2">
    <source>
        <dbReference type="EMBL" id="MDP7738031.1"/>
    </source>
</evidence>
<sequence>MADPQDRPEGEPQSGPPAKKAPAKKAAAGKTPAKKAPAKKAATEKGPAKVPAKKAPAKKAPAKKAPAKKVPPPAANLVEQPVEAHADLQQRAETNGQLAAAKDAAAQAKSTVEKAENPLPLEASESSPLQSPGPWVVAITLSLLAMLLIRQLRRR</sequence>
<feature type="compositionally biased region" description="Basic and acidic residues" evidence="1">
    <location>
        <begin position="1"/>
        <end position="10"/>
    </location>
</feature>
<comment type="caution">
    <text evidence="2">The sequence shown here is derived from an EMBL/GenBank/DDBJ whole genome shotgun (WGS) entry which is preliminary data.</text>
</comment>